<dbReference type="AlphaFoldDB" id="A0AAE3MFZ5"/>
<dbReference type="RefSeq" id="WP_301201159.1">
    <property type="nucleotide sequence ID" value="NZ_JAPDPI010000037.1"/>
</dbReference>
<dbReference type="PANTHER" id="PTHR36438:SF1">
    <property type="entry name" value="IRON-SULFUR CLUSTER REPAIR PROTEIN YTFE"/>
    <property type="match status" value="1"/>
</dbReference>
<dbReference type="InterPro" id="IPR019903">
    <property type="entry name" value="RIC_family"/>
</dbReference>
<gene>
    <name evidence="6" type="ORF">OM074_15760</name>
</gene>
<dbReference type="Proteomes" id="UP001207408">
    <property type="component" value="Unassembled WGS sequence"/>
</dbReference>
<protein>
    <submittedName>
        <fullName evidence="6">Hemerythrin domain-containing protein</fullName>
    </submittedName>
</protein>
<accession>A0AAE3MFZ5</accession>
<dbReference type="GO" id="GO:0046872">
    <property type="term" value="F:metal ion binding"/>
    <property type="evidence" value="ECO:0007669"/>
    <property type="project" value="UniProtKB-KW"/>
</dbReference>
<evidence type="ECO:0000256" key="1">
    <source>
        <dbReference type="ARBA" id="ARBA00004496"/>
    </source>
</evidence>
<proteinExistence type="predicted"/>
<evidence type="ECO:0000259" key="5">
    <source>
        <dbReference type="Pfam" id="PF01814"/>
    </source>
</evidence>
<dbReference type="Gene3D" id="1.20.120.520">
    <property type="entry name" value="nmb1532 protein domain like"/>
    <property type="match status" value="1"/>
</dbReference>
<name>A0AAE3MFZ5_9BACT</name>
<keyword evidence="4" id="KW-0408">Iron</keyword>
<keyword evidence="2" id="KW-0963">Cytoplasm</keyword>
<keyword evidence="7" id="KW-1185">Reference proteome</keyword>
<feature type="domain" description="Hemerythrin-like" evidence="5">
    <location>
        <begin position="100"/>
        <end position="231"/>
    </location>
</feature>
<evidence type="ECO:0000256" key="2">
    <source>
        <dbReference type="ARBA" id="ARBA00022490"/>
    </source>
</evidence>
<comment type="caution">
    <text evidence="6">The sequence shown here is derived from an EMBL/GenBank/DDBJ whole genome shotgun (WGS) entry which is preliminary data.</text>
</comment>
<evidence type="ECO:0000256" key="3">
    <source>
        <dbReference type="ARBA" id="ARBA00022723"/>
    </source>
</evidence>
<dbReference type="InterPro" id="IPR012312">
    <property type="entry name" value="Hemerythrin-like"/>
</dbReference>
<dbReference type="GO" id="GO:0005737">
    <property type="term" value="C:cytoplasm"/>
    <property type="evidence" value="ECO:0007669"/>
    <property type="project" value="UniProtKB-SubCell"/>
</dbReference>
<dbReference type="Pfam" id="PF01814">
    <property type="entry name" value="Hemerythrin"/>
    <property type="match status" value="1"/>
</dbReference>
<sequence>MLITADMKMADLIHLDFQLLAVIQRIGIPLGFREKTIDEVCKENNVNTDFFLQISNSFHDKDFFPKERFFEFKAEWLVNFLRRTHQCILEHKIPEIELKIEGLVEDLKATTRNYELIKNFFTEYIRELKIHMELEDNKVFPYVVELDKSLEANKKTPKFEESFSDYNIQKYLEDHNDIEEKVFDLKNILIKYLPPPMDNCKYNSLLFEIFRLEKDLSDHAKLEDKVLIPKVKLMEREIKNL</sequence>
<dbReference type="PANTHER" id="PTHR36438">
    <property type="entry name" value="IRON-SULFUR CLUSTER REPAIR PROTEIN YTFE"/>
    <property type="match status" value="1"/>
</dbReference>
<organism evidence="6 7">
    <name type="scientific">Plebeiibacterium marinum</name>
    <dbReference type="NCBI Taxonomy" id="2992111"/>
    <lineage>
        <taxon>Bacteria</taxon>
        <taxon>Pseudomonadati</taxon>
        <taxon>Bacteroidota</taxon>
        <taxon>Bacteroidia</taxon>
        <taxon>Marinilabiliales</taxon>
        <taxon>Marinilabiliaceae</taxon>
        <taxon>Plebeiibacterium</taxon>
    </lineage>
</organism>
<evidence type="ECO:0000256" key="4">
    <source>
        <dbReference type="ARBA" id="ARBA00023004"/>
    </source>
</evidence>
<evidence type="ECO:0000313" key="6">
    <source>
        <dbReference type="EMBL" id="MCW3807094.1"/>
    </source>
</evidence>
<evidence type="ECO:0000313" key="7">
    <source>
        <dbReference type="Proteomes" id="UP001207408"/>
    </source>
</evidence>
<dbReference type="EMBL" id="JAPDPI010000037">
    <property type="protein sequence ID" value="MCW3807094.1"/>
    <property type="molecule type" value="Genomic_DNA"/>
</dbReference>
<comment type="subcellular location">
    <subcellularLocation>
        <location evidence="1">Cytoplasm</location>
    </subcellularLocation>
</comment>
<reference evidence="6" key="1">
    <citation type="submission" date="2022-10" db="EMBL/GenBank/DDBJ databases">
        <authorList>
            <person name="Yu W.X."/>
        </authorList>
    </citation>
    <scope>NUCLEOTIDE SEQUENCE</scope>
    <source>
        <strain evidence="6">D04</strain>
    </source>
</reference>
<keyword evidence="3" id="KW-0479">Metal-binding</keyword>